<feature type="region of interest" description="Disordered" evidence="2">
    <location>
        <begin position="51"/>
        <end position="178"/>
    </location>
</feature>
<reference evidence="4 5" key="2">
    <citation type="submission" date="2018-10" db="EMBL/GenBank/DDBJ databases">
        <authorList>
            <consortium name="Pathogen Informatics"/>
        </authorList>
    </citation>
    <scope>NUCLEOTIDE SEQUENCE [LARGE SCALE GENOMIC DNA]</scope>
</reference>
<evidence type="ECO:0000313" key="5">
    <source>
        <dbReference type="Proteomes" id="UP000274131"/>
    </source>
</evidence>
<dbReference type="GO" id="GO:0008270">
    <property type="term" value="F:zinc ion binding"/>
    <property type="evidence" value="ECO:0007669"/>
    <property type="project" value="UniProtKB-KW"/>
</dbReference>
<keyword evidence="1" id="KW-0863">Zinc-finger</keyword>
<keyword evidence="5" id="KW-1185">Reference proteome</keyword>
<name>A0A0N4UXN5_ENTVE</name>
<dbReference type="EMBL" id="UXUI01007304">
    <property type="protein sequence ID" value="VDD86870.1"/>
    <property type="molecule type" value="Genomic_DNA"/>
</dbReference>
<evidence type="ECO:0000313" key="4">
    <source>
        <dbReference type="EMBL" id="VDD86870.1"/>
    </source>
</evidence>
<sequence>MPFDACISAVSMTIVEFEITDVVNLILLLCRLIMAAAEAAVEYQSENFSKEKDQDLYDLKQSENHATGDPEKPEEAKDQENVTNGQKKDEDDEKMDEKSASSRSRSRSAASGKSSRSNSNSRSKSRSKSRSRSGRSRSRSRSHSKSRSRTKRRTRGSRSQSPRRRRSRSSSSRDTYDSFKARESERNFFDPYDNSMPNATTYNAFMFMCHCQRSFRNDHHFPSLQHLLRLFYSPIRSLGEFVCRECDRSDFDSVRELSEHEIRAHDAYMPCAHCNKEASSVQKLVDHLKRRHGDEKLICDYCKESFSSKISSAKDSRWEEFRAHIYKECLKEKMYSHERSRGRGSGIAQRGRGRCPHGPPVRCKNFPRCPGVRCYYFHGYCRYDTKCVKKECPFDHTDRPRVCLSCLRDTRVNF</sequence>
<dbReference type="AlphaFoldDB" id="A0A0N4UXN5"/>
<feature type="compositionally biased region" description="Low complexity" evidence="2">
    <location>
        <begin position="101"/>
        <end position="122"/>
    </location>
</feature>
<evidence type="ECO:0000256" key="2">
    <source>
        <dbReference type="SAM" id="MobiDB-lite"/>
    </source>
</evidence>
<evidence type="ECO:0000256" key="1">
    <source>
        <dbReference type="PROSITE-ProRule" id="PRU00042"/>
    </source>
</evidence>
<keyword evidence="1" id="KW-0862">Zinc</keyword>
<evidence type="ECO:0000259" key="3">
    <source>
        <dbReference type="PROSITE" id="PS50157"/>
    </source>
</evidence>
<gene>
    <name evidence="4" type="ORF">EVEC_LOCUS2013</name>
</gene>
<feature type="domain" description="C2H2-type" evidence="3">
    <location>
        <begin position="269"/>
        <end position="297"/>
    </location>
</feature>
<dbReference type="PROSITE" id="PS50157">
    <property type="entry name" value="ZINC_FINGER_C2H2_2"/>
    <property type="match status" value="1"/>
</dbReference>
<protein>
    <submittedName>
        <fullName evidence="6">C2H2-type domain-containing protein</fullName>
    </submittedName>
</protein>
<dbReference type="WBParaSite" id="EVEC_0000230501-mRNA-1">
    <property type="protein sequence ID" value="EVEC_0000230501-mRNA-1"/>
    <property type="gene ID" value="EVEC_0000230501"/>
</dbReference>
<dbReference type="STRING" id="51028.A0A0N4UXN5"/>
<dbReference type="OrthoDB" id="5589010at2759"/>
<proteinExistence type="predicted"/>
<reference evidence="6" key="1">
    <citation type="submission" date="2017-02" db="UniProtKB">
        <authorList>
            <consortium name="WormBaseParasite"/>
        </authorList>
    </citation>
    <scope>IDENTIFICATION</scope>
</reference>
<evidence type="ECO:0000313" key="6">
    <source>
        <dbReference type="WBParaSite" id="EVEC_0000230501-mRNA-1"/>
    </source>
</evidence>
<dbReference type="Proteomes" id="UP000274131">
    <property type="component" value="Unassembled WGS sequence"/>
</dbReference>
<feature type="compositionally biased region" description="Basic residues" evidence="2">
    <location>
        <begin position="123"/>
        <end position="168"/>
    </location>
</feature>
<organism evidence="6">
    <name type="scientific">Enterobius vermicularis</name>
    <name type="common">Human pinworm</name>
    <dbReference type="NCBI Taxonomy" id="51028"/>
    <lineage>
        <taxon>Eukaryota</taxon>
        <taxon>Metazoa</taxon>
        <taxon>Ecdysozoa</taxon>
        <taxon>Nematoda</taxon>
        <taxon>Chromadorea</taxon>
        <taxon>Rhabditida</taxon>
        <taxon>Spirurina</taxon>
        <taxon>Oxyuridomorpha</taxon>
        <taxon>Oxyuroidea</taxon>
        <taxon>Oxyuridae</taxon>
        <taxon>Enterobius</taxon>
    </lineage>
</organism>
<dbReference type="InterPro" id="IPR013087">
    <property type="entry name" value="Znf_C2H2_type"/>
</dbReference>
<accession>A0A0N4UXN5</accession>
<keyword evidence="1" id="KW-0479">Metal-binding</keyword>
<dbReference type="SMART" id="SM00355">
    <property type="entry name" value="ZnF_C2H2"/>
    <property type="match status" value="2"/>
</dbReference>
<feature type="compositionally biased region" description="Basic and acidic residues" evidence="2">
    <location>
        <begin position="51"/>
        <end position="80"/>
    </location>
</feature>
<dbReference type="Gene3D" id="3.30.160.60">
    <property type="entry name" value="Classic Zinc Finger"/>
    <property type="match status" value="1"/>
</dbReference>